<comment type="similarity">
    <text evidence="3 8">Belongs to the glycosyl hydrolase 47 family.</text>
</comment>
<name>A0A024UG62_9STRA</name>
<sequence>MALSSRARVPLFVTCFALFVVAQVYIVTRLGVEPKWDLASSAGEVSTHRFRDHHVDETPVATQVDSTDAADSNILIAEHNPRPTDGVFKDDVSTMHSTAPFHHDDWMELHEADPPNTPTTQPTPRRKTSPSSAVRSVAFVPRPDVGIDGKHKQRMHAIRGAMQHAWTGYETHAFGADEVGPVSGSRKQDVWGDLGVTLVDALDTLYIFGMTDEFQRARDWVATGLDFTHLGKDGDKISVFEITIRELGGLLSAYDLSEDPVFKARAVELADLLLPAFADGVFYTQYNAYTQAKSMNGWTGYRGLLADIGTLQLELRRVSDITGNHTYAEKGDAFYEIVQREGSYENTGLFPVHFDVGAGKFATSNTVITIGALGDSFYEYLLKVWLYSGRRESDQYLRDLYNDAVRGIETNLLRYSEPDDAYYLQELMIPGMRGLPKQDHLLCFVPGMLALGTLSDEDPARVIQHLDLAKKLMKTCYTMYSRQPTGLAPDIVHFPGYTMSDSRYRLRPETVESLMYLYRVTKDPIYQDWGWEIFKAIETHAKSMFGYGTVFNVNHAASVRIDDKMESFFLAETLKYHYLLQSSPSFVPLDEFVFNTEAHPFLIQSR</sequence>
<dbReference type="Gene3D" id="1.50.10.10">
    <property type="match status" value="1"/>
</dbReference>
<comment type="cofactor">
    <cofactor evidence="1 6">
        <name>Ca(2+)</name>
        <dbReference type="ChEBI" id="CHEBI:29108"/>
    </cofactor>
</comment>
<evidence type="ECO:0000256" key="3">
    <source>
        <dbReference type="ARBA" id="ARBA00007658"/>
    </source>
</evidence>
<gene>
    <name evidence="10" type="ORF">H310_04188</name>
</gene>
<dbReference type="VEuPathDB" id="FungiDB:H310_04188"/>
<keyword evidence="5 7" id="KW-1015">Disulfide bond</keyword>
<dbReference type="PRINTS" id="PR00747">
    <property type="entry name" value="GLYHDRLASE47"/>
</dbReference>
<evidence type="ECO:0000256" key="4">
    <source>
        <dbReference type="ARBA" id="ARBA00022801"/>
    </source>
</evidence>
<dbReference type="GO" id="GO:0000139">
    <property type="term" value="C:Golgi membrane"/>
    <property type="evidence" value="ECO:0007669"/>
    <property type="project" value="TreeGrafter"/>
</dbReference>
<evidence type="ECO:0000256" key="1">
    <source>
        <dbReference type="ARBA" id="ARBA00001913"/>
    </source>
</evidence>
<dbReference type="InterPro" id="IPR001382">
    <property type="entry name" value="Glyco_hydro_47"/>
</dbReference>
<dbReference type="InterPro" id="IPR012341">
    <property type="entry name" value="6hp_glycosidase-like_sf"/>
</dbReference>
<dbReference type="Pfam" id="PF01532">
    <property type="entry name" value="Glyco_hydro_47"/>
    <property type="match status" value="1"/>
</dbReference>
<dbReference type="AlphaFoldDB" id="A0A024UG62"/>
<dbReference type="GeneID" id="20081238"/>
<evidence type="ECO:0000256" key="2">
    <source>
        <dbReference type="ARBA" id="ARBA00004922"/>
    </source>
</evidence>
<feature type="binding site" evidence="6">
    <location>
        <position position="596"/>
    </location>
    <ligand>
        <name>Ca(2+)</name>
        <dbReference type="ChEBI" id="CHEBI:29108"/>
    </ligand>
</feature>
<organism evidence="10">
    <name type="scientific">Aphanomyces invadans</name>
    <dbReference type="NCBI Taxonomy" id="157072"/>
    <lineage>
        <taxon>Eukaryota</taxon>
        <taxon>Sar</taxon>
        <taxon>Stramenopiles</taxon>
        <taxon>Oomycota</taxon>
        <taxon>Saprolegniomycetes</taxon>
        <taxon>Saprolegniales</taxon>
        <taxon>Verrucalvaceae</taxon>
        <taxon>Aphanomyces</taxon>
    </lineage>
</organism>
<dbReference type="GO" id="GO:0004571">
    <property type="term" value="F:mannosyl-oligosaccharide 1,2-alpha-mannosidase activity"/>
    <property type="evidence" value="ECO:0007669"/>
    <property type="project" value="InterPro"/>
</dbReference>
<evidence type="ECO:0000256" key="6">
    <source>
        <dbReference type="PIRSR" id="PIRSR601382-2"/>
    </source>
</evidence>
<dbReference type="OrthoDB" id="8118055at2759"/>
<evidence type="ECO:0000256" key="9">
    <source>
        <dbReference type="SAM" id="MobiDB-lite"/>
    </source>
</evidence>
<dbReference type="eggNOG" id="KOG2204">
    <property type="taxonomic scope" value="Eukaryota"/>
</dbReference>
<dbReference type="STRING" id="157072.A0A024UG62"/>
<dbReference type="PANTHER" id="PTHR11742:SF6">
    <property type="entry name" value="MANNOSYL-OLIGOSACCHARIDE ALPHA-1,2-MANNOSIDASE IA-RELATED"/>
    <property type="match status" value="1"/>
</dbReference>
<dbReference type="GO" id="GO:0005509">
    <property type="term" value="F:calcium ion binding"/>
    <property type="evidence" value="ECO:0007669"/>
    <property type="project" value="InterPro"/>
</dbReference>
<proteinExistence type="inferred from homology"/>
<dbReference type="PANTHER" id="PTHR11742">
    <property type="entry name" value="MANNOSYL-OLIGOSACCHARIDE ALPHA-1,2-MANNOSIDASE-RELATED"/>
    <property type="match status" value="1"/>
</dbReference>
<keyword evidence="6" id="KW-0479">Metal-binding</keyword>
<evidence type="ECO:0000256" key="5">
    <source>
        <dbReference type="ARBA" id="ARBA00023157"/>
    </source>
</evidence>
<reference evidence="10" key="1">
    <citation type="submission" date="2013-12" db="EMBL/GenBank/DDBJ databases">
        <title>The Genome Sequence of Aphanomyces invadans NJM9701.</title>
        <authorList>
            <consortium name="The Broad Institute Genomics Platform"/>
            <person name="Russ C."/>
            <person name="Tyler B."/>
            <person name="van West P."/>
            <person name="Dieguez-Uribeondo J."/>
            <person name="Young S.K."/>
            <person name="Zeng Q."/>
            <person name="Gargeya S."/>
            <person name="Fitzgerald M."/>
            <person name="Abouelleil A."/>
            <person name="Alvarado L."/>
            <person name="Chapman S.B."/>
            <person name="Gainer-Dewar J."/>
            <person name="Goldberg J."/>
            <person name="Griggs A."/>
            <person name="Gujja S."/>
            <person name="Hansen M."/>
            <person name="Howarth C."/>
            <person name="Imamovic A."/>
            <person name="Ireland A."/>
            <person name="Larimer J."/>
            <person name="McCowan C."/>
            <person name="Murphy C."/>
            <person name="Pearson M."/>
            <person name="Poon T.W."/>
            <person name="Priest M."/>
            <person name="Roberts A."/>
            <person name="Saif S."/>
            <person name="Shea T."/>
            <person name="Sykes S."/>
            <person name="Wortman J."/>
            <person name="Nusbaum C."/>
            <person name="Birren B."/>
        </authorList>
    </citation>
    <scope>NUCLEOTIDE SEQUENCE [LARGE SCALE GENOMIC DNA]</scope>
    <source>
        <strain evidence="10">NJM9701</strain>
    </source>
</reference>
<evidence type="ECO:0000313" key="10">
    <source>
        <dbReference type="EMBL" id="ETW05195.1"/>
    </source>
</evidence>
<dbReference type="GO" id="GO:0005975">
    <property type="term" value="P:carbohydrate metabolic process"/>
    <property type="evidence" value="ECO:0007669"/>
    <property type="project" value="InterPro"/>
</dbReference>
<dbReference type="InterPro" id="IPR050749">
    <property type="entry name" value="Glycosyl_Hydrolase_47"/>
</dbReference>
<dbReference type="InterPro" id="IPR036026">
    <property type="entry name" value="Seven-hairpin_glycosidases"/>
</dbReference>
<comment type="pathway">
    <text evidence="2">Protein modification; protein glycosylation.</text>
</comment>
<keyword evidence="8" id="KW-0326">Glycosidase</keyword>
<evidence type="ECO:0000256" key="8">
    <source>
        <dbReference type="RuleBase" id="RU361193"/>
    </source>
</evidence>
<dbReference type="GO" id="GO:0005783">
    <property type="term" value="C:endoplasmic reticulum"/>
    <property type="evidence" value="ECO:0007669"/>
    <property type="project" value="TreeGrafter"/>
</dbReference>
<dbReference type="EC" id="3.2.1.-" evidence="8"/>
<keyword evidence="6" id="KW-0106">Calcium</keyword>
<protein>
    <recommendedName>
        <fullName evidence="8">alpha-1,2-Mannosidase</fullName>
        <ecNumber evidence="8">3.2.1.-</ecNumber>
    </recommendedName>
</protein>
<accession>A0A024UG62</accession>
<dbReference type="SUPFAM" id="SSF48225">
    <property type="entry name" value="Seven-hairpin glycosidases"/>
    <property type="match status" value="1"/>
</dbReference>
<dbReference type="EMBL" id="KI913957">
    <property type="protein sequence ID" value="ETW05195.1"/>
    <property type="molecule type" value="Genomic_DNA"/>
</dbReference>
<keyword evidence="4 8" id="KW-0378">Hydrolase</keyword>
<evidence type="ECO:0000256" key="7">
    <source>
        <dbReference type="PIRSR" id="PIRSR601382-3"/>
    </source>
</evidence>
<feature type="region of interest" description="Disordered" evidence="9">
    <location>
        <begin position="108"/>
        <end position="134"/>
    </location>
</feature>
<dbReference type="RefSeq" id="XP_008866633.1">
    <property type="nucleotide sequence ID" value="XM_008868411.1"/>
</dbReference>
<feature type="disulfide bond" evidence="7">
    <location>
        <begin position="443"/>
        <end position="476"/>
    </location>
</feature>